<comment type="caution">
    <text evidence="2">The sequence shown here is derived from an EMBL/GenBank/DDBJ whole genome shotgun (WGS) entry which is preliminary data.</text>
</comment>
<evidence type="ECO:0000313" key="2">
    <source>
        <dbReference type="EMBL" id="KAJ7212585.1"/>
    </source>
</evidence>
<feature type="region of interest" description="Disordered" evidence="1">
    <location>
        <begin position="301"/>
        <end position="349"/>
    </location>
</feature>
<gene>
    <name evidence="2" type="ORF">GGX14DRAFT_564340</name>
</gene>
<evidence type="ECO:0000256" key="1">
    <source>
        <dbReference type="SAM" id="MobiDB-lite"/>
    </source>
</evidence>
<dbReference type="Proteomes" id="UP001219525">
    <property type="component" value="Unassembled WGS sequence"/>
</dbReference>
<keyword evidence="3" id="KW-1185">Reference proteome</keyword>
<accession>A0AAD6VP62</accession>
<organism evidence="2 3">
    <name type="scientific">Mycena pura</name>
    <dbReference type="NCBI Taxonomy" id="153505"/>
    <lineage>
        <taxon>Eukaryota</taxon>
        <taxon>Fungi</taxon>
        <taxon>Dikarya</taxon>
        <taxon>Basidiomycota</taxon>
        <taxon>Agaricomycotina</taxon>
        <taxon>Agaricomycetes</taxon>
        <taxon>Agaricomycetidae</taxon>
        <taxon>Agaricales</taxon>
        <taxon>Marasmiineae</taxon>
        <taxon>Mycenaceae</taxon>
        <taxon>Mycena</taxon>
    </lineage>
</organism>
<evidence type="ECO:0000313" key="3">
    <source>
        <dbReference type="Proteomes" id="UP001219525"/>
    </source>
</evidence>
<sequence>MSHVQTSGLARHVAPIDPRIHSGFTETWGDASMTASTIQETMCVKRTRPFRRATIPHRCAAAAGAESPSSAIPEGASAGYYACGGAAHSGPDDQARLVRRCAPLPVSARAETGFVDWDRVTLMTLAGRLPLYPSVHVSKGAHDVNDMGPAAAEKGIEISKALIELAQTLGMSPMATMRVLHRLRRVLRVVGSDTKVGSATNPTTTSDGAADVDMEATQSEKLVISTPDQLPDHRGPYFAHDKTRLVQRDYMDVEAVQLVTVSLVTVIINEKKNEKGEPKDKKIYHVLADRLKILDHGDGKAWNPPVPALPERRFQPATPKRGRDVAANAAFDGFRSRSSPSPSKRPKRK</sequence>
<dbReference type="AlphaFoldDB" id="A0AAD6VP62"/>
<dbReference type="EMBL" id="JARJCW010000023">
    <property type="protein sequence ID" value="KAJ7212585.1"/>
    <property type="molecule type" value="Genomic_DNA"/>
</dbReference>
<name>A0AAD6VP62_9AGAR</name>
<reference evidence="2" key="1">
    <citation type="submission" date="2023-03" db="EMBL/GenBank/DDBJ databases">
        <title>Massive genome expansion in bonnet fungi (Mycena s.s.) driven by repeated elements and novel gene families across ecological guilds.</title>
        <authorList>
            <consortium name="Lawrence Berkeley National Laboratory"/>
            <person name="Harder C.B."/>
            <person name="Miyauchi S."/>
            <person name="Viragh M."/>
            <person name="Kuo A."/>
            <person name="Thoen E."/>
            <person name="Andreopoulos B."/>
            <person name="Lu D."/>
            <person name="Skrede I."/>
            <person name="Drula E."/>
            <person name="Henrissat B."/>
            <person name="Morin E."/>
            <person name="Kohler A."/>
            <person name="Barry K."/>
            <person name="LaButti K."/>
            <person name="Morin E."/>
            <person name="Salamov A."/>
            <person name="Lipzen A."/>
            <person name="Mereny Z."/>
            <person name="Hegedus B."/>
            <person name="Baldrian P."/>
            <person name="Stursova M."/>
            <person name="Weitz H."/>
            <person name="Taylor A."/>
            <person name="Grigoriev I.V."/>
            <person name="Nagy L.G."/>
            <person name="Martin F."/>
            <person name="Kauserud H."/>
        </authorList>
    </citation>
    <scope>NUCLEOTIDE SEQUENCE</scope>
    <source>
        <strain evidence="2">9144</strain>
    </source>
</reference>
<protein>
    <submittedName>
        <fullName evidence="2">Uncharacterized protein</fullName>
    </submittedName>
</protein>
<proteinExistence type="predicted"/>